<dbReference type="Pfam" id="PF09471">
    <property type="entry name" value="Peptidase_M64"/>
    <property type="match status" value="1"/>
</dbReference>
<feature type="signal peptide" evidence="2">
    <location>
        <begin position="1"/>
        <end position="24"/>
    </location>
</feature>
<protein>
    <submittedName>
        <fullName evidence="3">Peptidase, putative</fullName>
    </submittedName>
</protein>
<feature type="compositionally biased region" description="Polar residues" evidence="1">
    <location>
        <begin position="130"/>
        <end position="145"/>
    </location>
</feature>
<keyword evidence="4" id="KW-1185">Reference proteome</keyword>
<reference evidence="4" key="1">
    <citation type="submission" date="2015-09" db="EMBL/GenBank/DDBJ databases">
        <authorList>
            <consortium name="Pathogen Informatics"/>
        </authorList>
    </citation>
    <scope>NUCLEOTIDE SEQUENCE [LARGE SCALE GENOMIC DNA]</scope>
    <source>
        <strain evidence="4">Lake Konstanz</strain>
    </source>
</reference>
<dbReference type="Proteomes" id="UP000051952">
    <property type="component" value="Unassembled WGS sequence"/>
</dbReference>
<dbReference type="Gene3D" id="3.40.390.10">
    <property type="entry name" value="Collagenase (Catalytic Domain)"/>
    <property type="match status" value="1"/>
</dbReference>
<evidence type="ECO:0000256" key="1">
    <source>
        <dbReference type="SAM" id="MobiDB-lite"/>
    </source>
</evidence>
<dbReference type="AlphaFoldDB" id="A0A0S4J6P0"/>
<evidence type="ECO:0000256" key="2">
    <source>
        <dbReference type="SAM" id="SignalP"/>
    </source>
</evidence>
<proteinExistence type="predicted"/>
<keyword evidence="2" id="KW-0732">Signal</keyword>
<accession>A0A0S4J6P0</accession>
<dbReference type="InterPro" id="IPR024079">
    <property type="entry name" value="MetalloPept_cat_dom_sf"/>
</dbReference>
<feature type="region of interest" description="Disordered" evidence="1">
    <location>
        <begin position="126"/>
        <end position="147"/>
    </location>
</feature>
<dbReference type="VEuPathDB" id="TriTrypDB:BSAL_83360"/>
<sequence length="809" mass="89888">MKLRVAWLSACAAVLLLCVNGCDSLRKSASPFLTTNSSTFVSIKVTAECHLSLDEVRPTKSRHFVGFAPSQHPQPFMLQDHYIPHPAETFGMVASTRYFYTHRFRVSYMDNIKTIEMSYVTPDPRVLHTHGSSSSHQEGNDNTLSVDDDDIHRRAASTRGHLSTDEVGYLFLYIPSNIPVLTVQCHNVSMRQDIHLPIDEDRQQHRPMRKHFDSLEYSANGAQLLEIQVSGPPDRVNSVVFLSDGYLASDNETFFNRVKEIFHAIDSSPSDDPALTTMKATVPFARYVAFWNVFAVFQPSPEAGASNRVHNTVVNDNLVCFYPSDIERALQCDNSRALSLARVAPLPENPDNFLIIIIVNSNQYGGTGLFYPGTIHINAFFAGWMGGYHMPMNEYAALVNHECGHAFGNLADEYDYGDHIGSSPYRSLLNCVEPSDNGSSWKTPLPWQFWIDVFHGANTTRKLHYMGKGTAQTLLAAQNYGTDVVPTIGCSFSNYYRGSSRCLMNRLDDFFMCPQCREGASRTLFQTNFELQWPRRPLEDQLVVLSRWNATYQGIAGGGVTLHLPRSLASPLLDNNFAVEWYDAHGNLLLTSAANNPADLDCPTCHFIPAATLETWPLDEIIVFSAIIRDHSIFLRPEYVDDPFLTQIAIFRMIIPSMDPVTNNRTTSAAAAGRDRHHQRIEDVVSTVDTLPSPETIGLYKAGTDAGEVDRKPYLYRCVPAHPAEDSFCNISDLTAATIEVGAGLSWLEAQALALAGLCLVSLWLERYEAAAYPPPTPQMPPSGVNHEAVSSPGQDVCAVGIFTGNEWA</sequence>
<dbReference type="GO" id="GO:0008237">
    <property type="term" value="F:metallopeptidase activity"/>
    <property type="evidence" value="ECO:0007669"/>
    <property type="project" value="InterPro"/>
</dbReference>
<organism evidence="3 4">
    <name type="scientific">Bodo saltans</name>
    <name type="common">Flagellated protozoan</name>
    <dbReference type="NCBI Taxonomy" id="75058"/>
    <lineage>
        <taxon>Eukaryota</taxon>
        <taxon>Discoba</taxon>
        <taxon>Euglenozoa</taxon>
        <taxon>Kinetoplastea</taxon>
        <taxon>Metakinetoplastina</taxon>
        <taxon>Eubodonida</taxon>
        <taxon>Bodonidae</taxon>
        <taxon>Bodo</taxon>
    </lineage>
</organism>
<evidence type="ECO:0000313" key="3">
    <source>
        <dbReference type="EMBL" id="CUG69448.1"/>
    </source>
</evidence>
<name>A0A0S4J6P0_BODSA</name>
<dbReference type="EMBL" id="CYKH01000935">
    <property type="protein sequence ID" value="CUG69448.1"/>
    <property type="molecule type" value="Genomic_DNA"/>
</dbReference>
<dbReference type="OrthoDB" id="2961863at2759"/>
<feature type="chain" id="PRO_5006622017" evidence="2">
    <location>
        <begin position="25"/>
        <end position="809"/>
    </location>
</feature>
<dbReference type="InterPro" id="IPR019026">
    <property type="entry name" value="Peptidase_M64_IgA"/>
</dbReference>
<gene>
    <name evidence="3" type="ORF">BSAL_83360</name>
</gene>
<evidence type="ECO:0000313" key="4">
    <source>
        <dbReference type="Proteomes" id="UP000051952"/>
    </source>
</evidence>